<dbReference type="Pfam" id="PF13927">
    <property type="entry name" value="Ig_3"/>
    <property type="match status" value="7"/>
</dbReference>
<dbReference type="FunCoup" id="A0A1V9X6K6">
    <property type="interactions" value="136"/>
</dbReference>
<dbReference type="PANTHER" id="PTHR10075">
    <property type="entry name" value="BASIGIN RELATED"/>
    <property type="match status" value="1"/>
</dbReference>
<dbReference type="GO" id="GO:0070593">
    <property type="term" value="P:dendrite self-avoidance"/>
    <property type="evidence" value="ECO:0007669"/>
    <property type="project" value="TreeGrafter"/>
</dbReference>
<dbReference type="FunFam" id="2.10.25.10:FF:000033">
    <property type="entry name" value="Laminin subunit alpha 2"/>
    <property type="match status" value="1"/>
</dbReference>
<sequence length="2564" mass="278904">ASKVSKGKLATYHRINNIASTQATTEHKKARRISRNSASVFEEPNRPVLIRPGGGQTLTVTEEDTSSAPGGATLTRPEASEGCGRDETACHSGECVPRRYLCDGDYDCEDGSDELNCAQQSECEPNEFECSNRRCVSKAFWCDGDDDCGDRTDESNCKTVIVGSACSQREYQCSSQDQCIPRSFQCDQEFDCQDKSDEIGCGPPIIVTPPPKVVTASEGDTVNVSCGAIGNPEPFISWRKNWGHIPPPPRVTTSSERGVGILTIREKAVTHTGNEYFIDGTFIEKLAENHQLYWNISGDILGPRVSSYGGYLKYSTKFKSGAQVERLSDDFADVVMFGNGMEIFYRVGIYHRPDQEYQVTIQILEQHKHGNMDDRDDHASCRQGTWLRPSQPGRAGGHYVSRSSIHQAPREDIMTTLADLRGLYIRASYTGQLLQASIKKVELDSASYSNPQSTTAHLVEQCTCPQGYAGHSCEQCAAGFVRRQSGLYLGFCVQGVIPCACHGHSNTCDQTTGKCLNCQHNTDGAHCEKCKRGFYGQATRGTAFDCRPCPCPPITVPTHMLTTRLTGYPAEWFAPSCQLEPDGEVACTACPIGYEGRRCEKCAHGYERSDLDNICRLSECDVGQFQCGDGSCILRRQRCDGRYDCEDFSDEHGCACTLNQYKCRDGVCVDARARCDGRADCLDMSDEQYCGTFRCDPSGSLSADPSPSTGLCPCKPLVTGNACDTCKASSFFLNADAPLGCVQCFCMGVTVSCTSSNYYREQEVLRFTTSTEDVLITDQYRSDSTDLGLKAETSRRELTLSESGIANFTNAGSSSDVIYWQLPDRFLGRKTTAYGGELRLKLRYEGGGIYRDQEPDVILVGTRTTLQHRFLDKLSGMFAQQLSVRMFETSFLKTDGLPARREDLMLVLVNLQAILVKATYVDDTELAALVEVSLDIAVPSNSGQGLALSVEHCRCPRGYRGLSCEDCERGFARSASGSFLGLCEPCFCNGHSSDCDPESGVCRDCQHHTTGDFCDECAPGFVGDATAGTPSDCTDISEPSCQCDPRGSISEDCDISEQCACKRHVEGKNCQRCKAGFFQLEADNPHGCTPCFCFEVTNKCTSSTFYRAEIVMALAELDDPFQHHFQLTDRLQMQLITEGIVVNPSLNSVSFASFSSQETLFWSLPEQFLGNRLASYGGYLSFSQHYTAETDGEAFNDVDIQITGNGMTIFYVLHPPPSPAEQRNYRVPLRELDWRHYDPETSLSSEATRHDLLRVLANIEVLLIRATFSSRMLLTSLSGVNMSTAVPHAVDSTDGVVAHEVEQCSCPPGYGGLSCEECAPGYLRDLSVPHAIRCSRCHCNGHSESCDPKTGQCTRCRHNTTGPYCDRCEQGFYGDASVGTPEDCKPCPCPHMQASNQFSKTCFLDTDSQATCNACPIGYSGRNCESCASGYSGDPLRLGDRCVEKLTNGSADPLSFVRVQVHEPKTLRVAPGATAVLRCNAHGRTNEPVPVFWSRERGLSLPTRATDAAGVLRIVDTRLDDNGTYVCSAVLPGIGPHSHVIGSGLFLLANVQHNRDVSLQKPAHSESAFLIVEGLETRFGPRVRIEPQFLEVNAGQPVVFRCIATGHPVPELRWEKAGDGLLSPDSTFIDGSFRIESARGSDQAEYYCSATNIAGSHRARSVLFVRGDDIGATQAPQVTVSPSAVEALPGENVWLTCVPSGHPAPQLTWEFEHGVLPHNTQMVGGKLLIYDVQEHNHGTYTCTCHNKYGSASVDSVLSIITNRTSPVVHVEPERQTVREGEDATLRCAARAQPGAQITWTRIGANLTFRHLSLEDELIIERVEVSDRGMYVCTAENKEGSAQATSLLEVDRRSAPEIDIYPGGWSDPVEAGSLVQLQCRVLGGVPAPRLEWKRADGAPLPSGADLSVEGILRFNRFTAAEAGTYTCTAENALGIVTTSRQLVLRGLPSLRVVQSSPYIVRTGDPIRLDCVALPPNVEGVPTSPSPQSSSQQTISGSMLRWRKHGQAITSYSSQDVHGSTRSLVIRRVAPSDAGHYICSCCTPPPSAADGPQDGGEKEAHEKNVVEERMLVIVQSATSGVLELLVDDEVVAASLGSPVELRCRLSGSEGSEDSLGQTLRLEWNKLDGRPLMPDGERVTLSADGGGVYIRSAVEDDAGLYECRALQGERLLFSRTTKLSIVGPPRISVNPSEQSIQPGEDARLTCMAWGDPPVALHWSRDSGHSLPVTARIRGQGHTLELRGVRRTDAGRYRCTAVNAAGQASAASVLVVGEAGQARSGRRGEETVLVGHTAELRCPSSGSVERHVEWELSPSSGTADGTAQSMDPPALPVNAKIHRGTLRFTNVTLRDAGRYSCTIKTKEGQILGKDYVILNVREPNSLEVSVRASKEVILPGDTVDLLCHVTGAHQRPRVLWSRLGASFLPDNVLAAGSMLTVNGARSENGGVYRCLVETSEGSFHGDYVFTIQKIPTVAADQVDVKHVEVGGSFEIICNSSLDKPVTYTWTKLPSGKLPSKARSRNELLVVTDAAPSDAGTYICIARNKLFRLEVPTHVVVTGALPRFVQAPR</sequence>
<dbReference type="InterPro" id="IPR002049">
    <property type="entry name" value="LE_dom"/>
</dbReference>
<feature type="domain" description="Laminin EGF-like" evidence="14">
    <location>
        <begin position="1337"/>
        <end position="1386"/>
    </location>
</feature>
<feature type="disulfide bond" evidence="11">
    <location>
        <begin position="663"/>
        <end position="681"/>
    </location>
</feature>
<keyword evidence="10" id="KW-0393">Immunoglobulin domain</keyword>
<dbReference type="SMART" id="SM00192">
    <property type="entry name" value="LDLa"/>
    <property type="match status" value="5"/>
</dbReference>
<feature type="disulfide bond" evidence="11">
    <location>
        <begin position="627"/>
        <end position="645"/>
    </location>
</feature>
<dbReference type="GO" id="GO:0007156">
    <property type="term" value="P:homophilic cell adhesion via plasma membrane adhesion molecules"/>
    <property type="evidence" value="ECO:0007669"/>
    <property type="project" value="TreeGrafter"/>
</dbReference>
<evidence type="ECO:0000256" key="9">
    <source>
        <dbReference type="ARBA" id="ARBA00023292"/>
    </source>
</evidence>
<dbReference type="Pfam" id="PF00053">
    <property type="entry name" value="EGF_laminin"/>
    <property type="match status" value="6"/>
</dbReference>
<dbReference type="CDD" id="cd00112">
    <property type="entry name" value="LDLa"/>
    <property type="match status" value="4"/>
</dbReference>
<feature type="domain" description="Ig-like" evidence="15">
    <location>
        <begin position="2467"/>
        <end position="2553"/>
    </location>
</feature>
<dbReference type="InterPro" id="IPR003598">
    <property type="entry name" value="Ig_sub2"/>
</dbReference>
<evidence type="ECO:0000259" key="15">
    <source>
        <dbReference type="PROSITE" id="PS50835"/>
    </source>
</evidence>
<feature type="domain" description="Ig-like" evidence="15">
    <location>
        <begin position="2375"/>
        <end position="2456"/>
    </location>
</feature>
<dbReference type="PROSITE" id="PS50835">
    <property type="entry name" value="IG_LIKE"/>
    <property type="match status" value="12"/>
</dbReference>
<evidence type="ECO:0000256" key="3">
    <source>
        <dbReference type="ARBA" id="ARBA00022530"/>
    </source>
</evidence>
<dbReference type="GO" id="GO:0007411">
    <property type="term" value="P:axon guidance"/>
    <property type="evidence" value="ECO:0007669"/>
    <property type="project" value="TreeGrafter"/>
</dbReference>
<feature type="domain" description="Ig-like" evidence="15">
    <location>
        <begin position="1766"/>
        <end position="1848"/>
    </location>
</feature>
<feature type="non-terminal residue" evidence="17">
    <location>
        <position position="1"/>
    </location>
</feature>
<dbReference type="SMART" id="SM00181">
    <property type="entry name" value="EGF"/>
    <property type="match status" value="5"/>
</dbReference>
<accession>A0A1V9X6K6</accession>
<dbReference type="SUPFAM" id="SSF48726">
    <property type="entry name" value="Immunoglobulin"/>
    <property type="match status" value="12"/>
</dbReference>
<dbReference type="InterPro" id="IPR003599">
    <property type="entry name" value="Ig_sub"/>
</dbReference>
<evidence type="ECO:0000256" key="2">
    <source>
        <dbReference type="ARBA" id="ARBA00022525"/>
    </source>
</evidence>
<feature type="disulfide bond" evidence="11">
    <location>
        <begin position="83"/>
        <end position="95"/>
    </location>
</feature>
<keyword evidence="5" id="KW-0677">Repeat</keyword>
<feature type="domain" description="Ig-like" evidence="15">
    <location>
        <begin position="1676"/>
        <end position="1758"/>
    </location>
</feature>
<dbReference type="SUPFAM" id="SSF57196">
    <property type="entry name" value="EGF/Laminin"/>
    <property type="match status" value="5"/>
</dbReference>
<dbReference type="SMART" id="SM00281">
    <property type="entry name" value="LamB"/>
    <property type="match status" value="3"/>
</dbReference>
<dbReference type="Proteomes" id="UP000192247">
    <property type="component" value="Unassembled WGS sequence"/>
</dbReference>
<feature type="disulfide bond" evidence="12">
    <location>
        <begin position="518"/>
        <end position="527"/>
    </location>
</feature>
<feature type="disulfide bond" evidence="11">
    <location>
        <begin position="620"/>
        <end position="632"/>
    </location>
</feature>
<dbReference type="PANTHER" id="PTHR10075:SF100">
    <property type="entry name" value="FASCICLIN-2"/>
    <property type="match status" value="1"/>
</dbReference>
<dbReference type="Pfam" id="PF00057">
    <property type="entry name" value="Ldl_recept_a"/>
    <property type="match status" value="5"/>
</dbReference>
<dbReference type="Gene3D" id="2.170.300.10">
    <property type="entry name" value="Tie2 ligand-binding domain superfamily"/>
    <property type="match status" value="1"/>
</dbReference>
<dbReference type="InterPro" id="IPR036179">
    <property type="entry name" value="Ig-like_dom_sf"/>
</dbReference>
<evidence type="ECO:0000256" key="10">
    <source>
        <dbReference type="ARBA" id="ARBA00023319"/>
    </source>
</evidence>
<feature type="domain" description="Ig-like" evidence="15">
    <location>
        <begin position="1453"/>
        <end position="1529"/>
    </location>
</feature>
<dbReference type="GO" id="GO:0005604">
    <property type="term" value="C:basement membrane"/>
    <property type="evidence" value="ECO:0007669"/>
    <property type="project" value="UniProtKB-SubCell"/>
</dbReference>
<feature type="domain" description="Ig-like" evidence="15">
    <location>
        <begin position="1855"/>
        <end position="1942"/>
    </location>
</feature>
<evidence type="ECO:0000256" key="6">
    <source>
        <dbReference type="ARBA" id="ARBA00022869"/>
    </source>
</evidence>
<dbReference type="CDD" id="cd00096">
    <property type="entry name" value="Ig"/>
    <property type="match status" value="1"/>
</dbReference>
<feature type="disulfide bond" evidence="11">
    <location>
        <begin position="90"/>
        <end position="108"/>
    </location>
</feature>
<dbReference type="InterPro" id="IPR013783">
    <property type="entry name" value="Ig-like_fold"/>
</dbReference>
<comment type="caution">
    <text evidence="17">The sequence shown here is derived from an EMBL/GenBank/DDBJ whole genome shotgun (WGS) entry which is preliminary data.</text>
</comment>
<feature type="disulfide bond" evidence="11">
    <location>
        <begin position="186"/>
        <end position="201"/>
    </location>
</feature>
<dbReference type="PROSITE" id="PS50027">
    <property type="entry name" value="EGF_LAM_2"/>
    <property type="match status" value="4"/>
</dbReference>
<evidence type="ECO:0000313" key="18">
    <source>
        <dbReference type="Proteomes" id="UP000192247"/>
    </source>
</evidence>
<comment type="subcellular location">
    <subcellularLocation>
        <location evidence="1">Secreted</location>
        <location evidence="1">Extracellular space</location>
        <location evidence="1">Extracellular matrix</location>
        <location evidence="1">Basement membrane</location>
    </subcellularLocation>
</comment>
<dbReference type="InterPro" id="IPR000034">
    <property type="entry name" value="Laminin_IV"/>
</dbReference>
<evidence type="ECO:0000256" key="1">
    <source>
        <dbReference type="ARBA" id="ARBA00004302"/>
    </source>
</evidence>
<feature type="region of interest" description="Disordered" evidence="13">
    <location>
        <begin position="61"/>
        <end position="81"/>
    </location>
</feature>
<dbReference type="PRINTS" id="PR00261">
    <property type="entry name" value="LDLRECEPTOR"/>
</dbReference>
<feature type="disulfide bond" evidence="11">
    <location>
        <begin position="102"/>
        <end position="117"/>
    </location>
</feature>
<dbReference type="GO" id="GO:0098632">
    <property type="term" value="F:cell-cell adhesion mediator activity"/>
    <property type="evidence" value="ECO:0007669"/>
    <property type="project" value="TreeGrafter"/>
</dbReference>
<dbReference type="InterPro" id="IPR002172">
    <property type="entry name" value="LDrepeatLR_classA_rpt"/>
</dbReference>
<keyword evidence="3" id="KW-0272">Extracellular matrix</keyword>
<dbReference type="PROSITE" id="PS01248">
    <property type="entry name" value="EGF_LAM_1"/>
    <property type="match status" value="4"/>
</dbReference>
<feature type="domain" description="Ig-like" evidence="15">
    <location>
        <begin position="1581"/>
        <end position="1663"/>
    </location>
</feature>
<feature type="domain" description="Laminin IV type A" evidence="16">
    <location>
        <begin position="769"/>
        <end position="952"/>
    </location>
</feature>
<reference evidence="17 18" key="1">
    <citation type="journal article" date="2017" name="Gigascience">
        <title>Draft genome of the honey bee ectoparasitic mite, Tropilaelaps mercedesae, is shaped by the parasitic life history.</title>
        <authorList>
            <person name="Dong X."/>
            <person name="Armstrong S.D."/>
            <person name="Xia D."/>
            <person name="Makepeace B.L."/>
            <person name="Darby A.C."/>
            <person name="Kadowaki T."/>
        </authorList>
    </citation>
    <scope>NUCLEOTIDE SEQUENCE [LARGE SCALE GENOMIC DNA]</scope>
    <source>
        <strain evidence="17">Wuxi-XJTLU</strain>
    </source>
</reference>
<evidence type="ECO:0000256" key="8">
    <source>
        <dbReference type="ARBA" id="ARBA00023180"/>
    </source>
</evidence>
<protein>
    <submittedName>
        <fullName evidence="17">Basement membrane-specific heparan sulfate proteoglycan core protein-like</fullName>
    </submittedName>
</protein>
<evidence type="ECO:0000256" key="12">
    <source>
        <dbReference type="PROSITE-ProRule" id="PRU00460"/>
    </source>
</evidence>
<dbReference type="InterPro" id="IPR007110">
    <property type="entry name" value="Ig-like_dom"/>
</dbReference>
<comment type="caution">
    <text evidence="12">Lacks conserved residue(s) required for the propagation of feature annotation.</text>
</comment>
<feature type="disulfide bond" evidence="12">
    <location>
        <begin position="1005"/>
        <end position="1014"/>
    </location>
</feature>
<feature type="domain" description="Laminin EGF-like" evidence="14">
    <location>
        <begin position="1041"/>
        <end position="1090"/>
    </location>
</feature>
<dbReference type="InParanoid" id="A0A1V9X6K6"/>
<evidence type="ECO:0000313" key="17">
    <source>
        <dbReference type="EMBL" id="OQR69001.1"/>
    </source>
</evidence>
<keyword evidence="8" id="KW-0325">Glycoprotein</keyword>
<dbReference type="FunFam" id="2.10.25.10:FF:000106">
    <property type="entry name" value="Heparan sulfate proteoglycan 2"/>
    <property type="match status" value="3"/>
</dbReference>
<feature type="disulfide bond" evidence="11">
    <location>
        <begin position="675"/>
        <end position="690"/>
    </location>
</feature>
<feature type="domain" description="Ig-like" evidence="15">
    <location>
        <begin position="2094"/>
        <end position="2177"/>
    </location>
</feature>
<feature type="disulfide bond" evidence="11">
    <location>
        <begin position="639"/>
        <end position="654"/>
    </location>
</feature>
<dbReference type="Gene3D" id="4.10.400.10">
    <property type="entry name" value="Low-density Lipoprotein Receptor"/>
    <property type="match status" value="5"/>
</dbReference>
<gene>
    <name evidence="17" type="ORF">BIW11_01922</name>
</gene>
<dbReference type="PROSITE" id="PS51115">
    <property type="entry name" value="LAMININ_IVA"/>
    <property type="match status" value="3"/>
</dbReference>
<feature type="domain" description="Laminin EGF-like" evidence="14">
    <location>
        <begin position="986"/>
        <end position="1035"/>
    </location>
</feature>
<feature type="domain" description="Laminin IV type A" evidence="16">
    <location>
        <begin position="1120"/>
        <end position="1303"/>
    </location>
</feature>
<dbReference type="Gene3D" id="2.10.25.10">
    <property type="entry name" value="Laminin"/>
    <property type="match status" value="8"/>
</dbReference>
<name>A0A1V9X6K6_9ACAR</name>
<organism evidence="17 18">
    <name type="scientific">Tropilaelaps mercedesae</name>
    <dbReference type="NCBI Taxonomy" id="418985"/>
    <lineage>
        <taxon>Eukaryota</taxon>
        <taxon>Metazoa</taxon>
        <taxon>Ecdysozoa</taxon>
        <taxon>Arthropoda</taxon>
        <taxon>Chelicerata</taxon>
        <taxon>Arachnida</taxon>
        <taxon>Acari</taxon>
        <taxon>Parasitiformes</taxon>
        <taxon>Mesostigmata</taxon>
        <taxon>Gamasina</taxon>
        <taxon>Dermanyssoidea</taxon>
        <taxon>Laelapidae</taxon>
        <taxon>Tropilaelaps</taxon>
    </lineage>
</organism>
<feature type="disulfide bond" evidence="12">
    <location>
        <begin position="1061"/>
        <end position="1070"/>
    </location>
</feature>
<feature type="disulfide bond" evidence="11">
    <location>
        <begin position="123"/>
        <end position="135"/>
    </location>
</feature>
<evidence type="ECO:0000256" key="11">
    <source>
        <dbReference type="PROSITE-ProRule" id="PRU00124"/>
    </source>
</evidence>
<dbReference type="EMBL" id="MNPL01022591">
    <property type="protein sequence ID" value="OQR69001.1"/>
    <property type="molecule type" value="Genomic_DNA"/>
</dbReference>
<dbReference type="STRING" id="418985.A0A1V9X6K6"/>
<dbReference type="GO" id="GO:0030424">
    <property type="term" value="C:axon"/>
    <property type="evidence" value="ECO:0007669"/>
    <property type="project" value="TreeGrafter"/>
</dbReference>
<dbReference type="FunFam" id="2.60.40.10:FF:000032">
    <property type="entry name" value="palladin isoform X1"/>
    <property type="match status" value="2"/>
</dbReference>
<dbReference type="InterPro" id="IPR036055">
    <property type="entry name" value="LDL_receptor-like_sf"/>
</dbReference>
<keyword evidence="18" id="KW-1185">Reference proteome</keyword>
<feature type="disulfide bond" evidence="11">
    <location>
        <begin position="130"/>
        <end position="148"/>
    </location>
</feature>
<dbReference type="GO" id="GO:0005886">
    <property type="term" value="C:plasma membrane"/>
    <property type="evidence" value="ECO:0007669"/>
    <property type="project" value="TreeGrafter"/>
</dbReference>
<dbReference type="SMART" id="SM00180">
    <property type="entry name" value="EGF_Lam"/>
    <property type="match status" value="8"/>
</dbReference>
<dbReference type="Pfam" id="PF00052">
    <property type="entry name" value="Laminin_B"/>
    <property type="match status" value="3"/>
</dbReference>
<feature type="domain" description="Ig-like" evidence="15">
    <location>
        <begin position="2287"/>
        <end position="2363"/>
    </location>
</feature>
<proteinExistence type="predicted"/>
<keyword evidence="2" id="KW-0964">Secreted</keyword>
<dbReference type="Gene3D" id="2.60.40.10">
    <property type="entry name" value="Immunoglobulins"/>
    <property type="match status" value="12"/>
</dbReference>
<dbReference type="Pfam" id="PF24973">
    <property type="entry name" value="EGF_LMN_ATRN"/>
    <property type="match status" value="3"/>
</dbReference>
<feature type="domain" description="Ig-like" evidence="15">
    <location>
        <begin position="1947"/>
        <end position="2037"/>
    </location>
</feature>
<feature type="disulfide bond" evidence="12">
    <location>
        <begin position="1041"/>
        <end position="1053"/>
    </location>
</feature>
<dbReference type="SUPFAM" id="SSF57424">
    <property type="entry name" value="LDL receptor-like module"/>
    <property type="match status" value="5"/>
</dbReference>
<evidence type="ECO:0000256" key="5">
    <source>
        <dbReference type="ARBA" id="ARBA00022737"/>
    </source>
</evidence>
<dbReference type="OrthoDB" id="6514856at2759"/>
<feature type="disulfide bond" evidence="11">
    <location>
        <begin position="656"/>
        <end position="668"/>
    </location>
</feature>
<dbReference type="InterPro" id="IPR000742">
    <property type="entry name" value="EGF"/>
</dbReference>
<keyword evidence="9 12" id="KW-0424">Laminin EGF-like domain</keyword>
<dbReference type="PROSITE" id="PS50068">
    <property type="entry name" value="LDLRA_2"/>
    <property type="match status" value="5"/>
</dbReference>
<dbReference type="CDD" id="cd00055">
    <property type="entry name" value="EGF_Lam"/>
    <property type="match status" value="6"/>
</dbReference>
<dbReference type="PROSITE" id="PS00022">
    <property type="entry name" value="EGF_1"/>
    <property type="match status" value="1"/>
</dbReference>
<dbReference type="Pfam" id="PF00047">
    <property type="entry name" value="ig"/>
    <property type="match status" value="2"/>
</dbReference>
<evidence type="ECO:0000256" key="13">
    <source>
        <dbReference type="SAM" id="MobiDB-lite"/>
    </source>
</evidence>
<dbReference type="InterPro" id="IPR023415">
    <property type="entry name" value="LDLR_class-A_CS"/>
</dbReference>
<dbReference type="FunFam" id="2.10.25.10:FF:000307">
    <property type="entry name" value="Basement membrane-specific heparan sulfate proteoglycan core protein"/>
    <property type="match status" value="1"/>
</dbReference>
<evidence type="ECO:0000259" key="14">
    <source>
        <dbReference type="PROSITE" id="PS50027"/>
    </source>
</evidence>
<feature type="domain" description="Ig-like" evidence="15">
    <location>
        <begin position="2182"/>
        <end position="2266"/>
    </location>
</feature>
<feature type="domain" description="Laminin IV type A" evidence="16">
    <location>
        <begin position="237"/>
        <end position="461"/>
    </location>
</feature>
<evidence type="ECO:0000259" key="16">
    <source>
        <dbReference type="PROSITE" id="PS51115"/>
    </source>
</evidence>
<keyword evidence="6" id="KW-0084">Basement membrane</keyword>
<feature type="disulfide bond" evidence="11">
    <location>
        <begin position="142"/>
        <end position="157"/>
    </location>
</feature>
<keyword evidence="4" id="KW-0732">Signal</keyword>
<feature type="domain" description="Ig-like" evidence="15">
    <location>
        <begin position="203"/>
        <end position="276"/>
    </location>
</feature>
<dbReference type="InterPro" id="IPR056863">
    <property type="entry name" value="LMN_ATRN_NET-like_EGF"/>
</dbReference>
<dbReference type="SMART" id="SM00408">
    <property type="entry name" value="IGc2"/>
    <property type="match status" value="12"/>
</dbReference>
<dbReference type="PROSITE" id="PS01209">
    <property type="entry name" value="LDLRA_1"/>
    <property type="match status" value="3"/>
</dbReference>
<evidence type="ECO:0000256" key="4">
    <source>
        <dbReference type="ARBA" id="ARBA00022729"/>
    </source>
</evidence>
<evidence type="ECO:0000256" key="7">
    <source>
        <dbReference type="ARBA" id="ARBA00023157"/>
    </source>
</evidence>
<feature type="disulfide bond" evidence="12">
    <location>
        <begin position="1356"/>
        <end position="1365"/>
    </location>
</feature>
<feature type="domain" description="Laminin EGF-like" evidence="14">
    <location>
        <begin position="499"/>
        <end position="548"/>
    </location>
</feature>
<keyword evidence="7 12" id="KW-1015">Disulfide bond</keyword>
<dbReference type="InterPro" id="IPR013151">
    <property type="entry name" value="Immunoglobulin_dom"/>
</dbReference>
<dbReference type="SMART" id="SM00409">
    <property type="entry name" value="IG"/>
    <property type="match status" value="12"/>
</dbReference>